<organism evidence="2 3">
    <name type="scientific">Adiantum capillus-veneris</name>
    <name type="common">Maidenhair fern</name>
    <dbReference type="NCBI Taxonomy" id="13818"/>
    <lineage>
        <taxon>Eukaryota</taxon>
        <taxon>Viridiplantae</taxon>
        <taxon>Streptophyta</taxon>
        <taxon>Embryophyta</taxon>
        <taxon>Tracheophyta</taxon>
        <taxon>Polypodiopsida</taxon>
        <taxon>Polypodiidae</taxon>
        <taxon>Polypodiales</taxon>
        <taxon>Pteridineae</taxon>
        <taxon>Pteridaceae</taxon>
        <taxon>Vittarioideae</taxon>
        <taxon>Adiantum</taxon>
    </lineage>
</organism>
<evidence type="ECO:0000313" key="3">
    <source>
        <dbReference type="Proteomes" id="UP000886520"/>
    </source>
</evidence>
<protein>
    <recommendedName>
        <fullName evidence="1">Heterokaryon incompatibility domain-containing protein</fullName>
    </recommendedName>
</protein>
<dbReference type="InterPro" id="IPR010730">
    <property type="entry name" value="HET"/>
</dbReference>
<dbReference type="PANTHER" id="PTHR24148">
    <property type="entry name" value="ANKYRIN REPEAT DOMAIN-CONTAINING PROTEIN 39 HOMOLOG-RELATED"/>
    <property type="match status" value="1"/>
</dbReference>
<accession>A0A9D4VAG5</accession>
<dbReference type="Proteomes" id="UP000886520">
    <property type="component" value="Chromosome 2"/>
</dbReference>
<dbReference type="OrthoDB" id="2157530at2759"/>
<reference evidence="2" key="1">
    <citation type="submission" date="2021-01" db="EMBL/GenBank/DDBJ databases">
        <title>Adiantum capillus-veneris genome.</title>
        <authorList>
            <person name="Fang Y."/>
            <person name="Liao Q."/>
        </authorList>
    </citation>
    <scope>NUCLEOTIDE SEQUENCE</scope>
    <source>
        <strain evidence="2">H3</strain>
        <tissue evidence="2">Leaf</tissue>
    </source>
</reference>
<name>A0A9D4VAG5_ADICA</name>
<dbReference type="EMBL" id="JABFUD020000003">
    <property type="protein sequence ID" value="KAI5082445.1"/>
    <property type="molecule type" value="Genomic_DNA"/>
</dbReference>
<gene>
    <name evidence="2" type="ORF">GOP47_0002188</name>
</gene>
<comment type="caution">
    <text evidence="2">The sequence shown here is derived from an EMBL/GenBank/DDBJ whole genome shotgun (WGS) entry which is preliminary data.</text>
</comment>
<dbReference type="InterPro" id="IPR052895">
    <property type="entry name" value="HetReg/Transcr_Mod"/>
</dbReference>
<dbReference type="Pfam" id="PF06985">
    <property type="entry name" value="HET"/>
    <property type="match status" value="1"/>
</dbReference>
<evidence type="ECO:0000259" key="1">
    <source>
        <dbReference type="Pfam" id="PF06985"/>
    </source>
</evidence>
<dbReference type="AlphaFoldDB" id="A0A9D4VAG5"/>
<keyword evidence="3" id="KW-1185">Reference proteome</keyword>
<dbReference type="PANTHER" id="PTHR24148:SF64">
    <property type="entry name" value="HETEROKARYON INCOMPATIBILITY DOMAIN-CONTAINING PROTEIN"/>
    <property type="match status" value="1"/>
</dbReference>
<evidence type="ECO:0000313" key="2">
    <source>
        <dbReference type="EMBL" id="KAI5082445.1"/>
    </source>
</evidence>
<sequence length="939" mass="105364">MSTLTINPQEPNMKALLSSLHSAHIQHVTDLISYLHAAALGNPLRFRQRAELVTLAQMLNDAADGKPLDTSNPPTPHLLCGHEIEQVVSIQMLKSSLDLLPDQSEDPLADFVAQLFSRLRSDYADAWFLHDEEQDKDLSFHAWALRLVEVIDMIVAGKPISVTEHKQLLTGLIKTMDDLLTDINHNSLLNRSSDKDHSNVAEEGYPEEHEDVLRQLAVAFFDRLSQGHLTLESEHQRVLAALMTKSSQQRADFVKNLDLQPPTFLRLIDCKASVQQGKVILVDWSEEVGYTAVSHTYGMAVYEVFNCPCASEYRGTFRPRCNPALNCSTIGGQQVGESLDVKSELCTTHKNAMGDILRMCEILLQNRMLTNYVWHDGVCIAQFDASEVEETIKHMGWIYANAFETIIFLHYIGSPMAPIRLDGDLVARWHTRVWTLQEAVLSQNLRYCVRLGHNLVGDDGIRKRGQTFAEFKANLATWYEEETSTVCVLEENRFLALLVILMQSMPKSCLDSRAGSGEGQSEETTLAMSGLEELVEQDGFLSVLLGPSPPPDLPERASEWLETSPLGGLLKDAGLLKVWRAGVHNLYEDVVTRAIQMPDLESTLEICNNRDSKHEGDRINSILALAEVKGFTVDKDEHLEKNTIEFLKRQGKKGLASAIFLTNIRVMVEKYDDDTGEEVDTNERTERVIWAYTRKREHTWVPNLSLRLQAPEIAVMGRQLLDFLLDGLFTKDHRQQLEKVSFEVIEDDNLQLSGPWSMVVVGLRFVKENEDGRATQADSGKNDTTHGNQQHEQCVEEGILPLEVFPEAGNTDALIVRDPVSLDTLGRAAFPLDISVSLERLVAFPLDICEGVFRGTGGPLMPDWEDRYFYVLMDDPILAFVAFPSNDNPRPSMRALLLEYGDLAHPVAKLASLVVNRAFQDLLQTSNIPITLVDTFVIC</sequence>
<proteinExistence type="predicted"/>
<feature type="domain" description="Heterokaryon incompatibility" evidence="1">
    <location>
        <begin position="365"/>
        <end position="409"/>
    </location>
</feature>